<dbReference type="EMBL" id="JN882286">
    <property type="protein sequence ID" value="AFC22107.1"/>
    <property type="molecule type" value="Genomic_DNA"/>
</dbReference>
<gene>
    <name evidence="1" type="ORF">GAP52_039</name>
</gene>
<sequence>MNLSLITKIEEFDEFFRIYLVSGDIEEIERDSFMSALSASETGYLKYQVQAKEVNTAMMGITDDDIEDMTDLSTEEVVPNSELSDGNVGNAYAEGSSAVDVRDVINNMSKDELIALLAKLQK</sequence>
<keyword evidence="2" id="KW-1185">Reference proteome</keyword>
<evidence type="ECO:0000313" key="2">
    <source>
        <dbReference type="Proteomes" id="UP000000456"/>
    </source>
</evidence>
<protein>
    <submittedName>
        <fullName evidence="1">Uncharacterized protein</fullName>
    </submittedName>
</protein>
<name>K4F7Z3_9CAUD</name>
<dbReference type="Proteomes" id="UP000000456">
    <property type="component" value="Segment"/>
</dbReference>
<dbReference type="OrthoDB" id="40399at10239"/>
<reference evidence="1 2" key="1">
    <citation type="submission" date="2011-10" db="EMBL/GenBank/DDBJ databases">
        <authorList>
            <person name="Burke D."/>
        </authorList>
    </citation>
    <scope>NUCLEOTIDE SEQUENCE [LARGE SCALE GENOMIC DNA]</scope>
    <source>
        <strain evidence="1">VB_CsaP_GAP-52</strain>
    </source>
</reference>
<organism evidence="1 2">
    <name type="scientific">Cronobacter phage vB_CsaP_GAP52</name>
    <dbReference type="NCBI Taxonomy" id="1141137"/>
    <lineage>
        <taxon>Viruses</taxon>
        <taxon>Duplodnaviria</taxon>
        <taxon>Heunggongvirae</taxon>
        <taxon>Uroviricota</taxon>
        <taxon>Caudoviricetes</taxon>
        <taxon>Grimontviridae</taxon>
        <taxon>Crifsvirus</taxon>
        <taxon>Crifsvirus GAP52</taxon>
    </lineage>
</organism>
<dbReference type="KEGG" id="vg:13994353"/>
<evidence type="ECO:0000313" key="1">
    <source>
        <dbReference type="EMBL" id="AFC22107.1"/>
    </source>
</evidence>
<proteinExistence type="predicted"/>
<accession>K4F7Z3</accession>
<dbReference type="RefSeq" id="YP_006987688.1">
    <property type="nucleotide sequence ID" value="NC_019402.1"/>
</dbReference>
<dbReference type="GeneID" id="13994353"/>